<proteinExistence type="predicted"/>
<sequence length="119" mass="13321">MDRSALTRFQRLPAPQIEVALDAILDAHLAVSAAGLVAVDLYDGCFLYDFAATRRWPPAHRRDPPAGWPGPEGERRRSPQAWRGNSNQRRVVERATRQAPAARYPDVPALVRAWRLATP</sequence>
<gene>
    <name evidence="2" type="ORF">IW249_002425</name>
</gene>
<evidence type="ECO:0000313" key="3">
    <source>
        <dbReference type="Proteomes" id="UP000631791"/>
    </source>
</evidence>
<accession>A0ABS0K075</accession>
<reference evidence="2 3" key="1">
    <citation type="submission" date="2020-11" db="EMBL/GenBank/DDBJ databases">
        <title>Sequencing the genomes of 1000 actinobacteria strains.</title>
        <authorList>
            <person name="Klenk H.-P."/>
        </authorList>
    </citation>
    <scope>NUCLEOTIDE SEQUENCE [LARGE SCALE GENOMIC DNA]</scope>
    <source>
        <strain evidence="2 3">DSM 101695</strain>
    </source>
</reference>
<keyword evidence="3" id="KW-1185">Reference proteome</keyword>
<feature type="region of interest" description="Disordered" evidence="1">
    <location>
        <begin position="57"/>
        <end position="101"/>
    </location>
</feature>
<dbReference type="RefSeq" id="WP_231392497.1">
    <property type="nucleotide sequence ID" value="NZ_JADOTY010000001.1"/>
</dbReference>
<evidence type="ECO:0000256" key="1">
    <source>
        <dbReference type="SAM" id="MobiDB-lite"/>
    </source>
</evidence>
<protein>
    <submittedName>
        <fullName evidence="2">Uncharacterized protein</fullName>
    </submittedName>
</protein>
<dbReference type="Proteomes" id="UP000631791">
    <property type="component" value="Unassembled WGS sequence"/>
</dbReference>
<organism evidence="2 3">
    <name type="scientific">Micromonospora vinacea</name>
    <dbReference type="NCBI Taxonomy" id="709878"/>
    <lineage>
        <taxon>Bacteria</taxon>
        <taxon>Bacillati</taxon>
        <taxon>Actinomycetota</taxon>
        <taxon>Actinomycetes</taxon>
        <taxon>Micromonosporales</taxon>
        <taxon>Micromonosporaceae</taxon>
        <taxon>Micromonospora</taxon>
    </lineage>
</organism>
<dbReference type="EMBL" id="JADOTY010000001">
    <property type="protein sequence ID" value="MBG6102011.1"/>
    <property type="molecule type" value="Genomic_DNA"/>
</dbReference>
<evidence type="ECO:0000313" key="2">
    <source>
        <dbReference type="EMBL" id="MBG6102011.1"/>
    </source>
</evidence>
<name>A0ABS0K075_9ACTN</name>
<comment type="caution">
    <text evidence="2">The sequence shown here is derived from an EMBL/GenBank/DDBJ whole genome shotgun (WGS) entry which is preliminary data.</text>
</comment>